<reference evidence="2 3" key="1">
    <citation type="journal article" date="2001" name="Nature">
        <title>Genome sequence and gene compaction of the eukaryote parasite Encephalitozoon cuniculi.</title>
        <authorList>
            <person name="Katinka M.D."/>
            <person name="Duprat S."/>
            <person name="Cornillot E."/>
            <person name="Metenier G."/>
            <person name="Thomarat F."/>
            <person name="Prensier G."/>
            <person name="Barbe V."/>
            <person name="Peyretaillade E."/>
            <person name="Brottier P."/>
            <person name="Wincker P."/>
            <person name="Delbac F."/>
            <person name="El Alaoui H."/>
            <person name="Peyret P."/>
            <person name="Saurin W."/>
            <person name="Gouy M."/>
            <person name="Weissenbach J."/>
            <person name="Vivares C.P."/>
        </authorList>
    </citation>
    <scope>NUCLEOTIDE SEQUENCE [LARGE SCALE GENOMIC DNA]</scope>
    <source>
        <strain evidence="2 3">GB-M1</strain>
    </source>
</reference>
<reference evidence="2 3" key="2">
    <citation type="journal article" date="2009" name="BMC Genomics">
        <title>Identification of transcriptional signals in Encephalitozoon cuniculi widespread among Microsporidia phylum: support for accurate structural genome annotation.</title>
        <authorList>
            <person name="Peyretaillade E."/>
            <person name="Goncalves O."/>
            <person name="Terrat S."/>
            <person name="Dugat-Bony E."/>
            <person name="Wincker P."/>
            <person name="Cornman R.S."/>
            <person name="Evans J.D."/>
            <person name="Delbac F."/>
            <person name="Peyret P."/>
        </authorList>
    </citation>
    <scope>NUCLEOTIDE SEQUENCE [LARGE SCALE GENOMIC DNA]</scope>
    <source>
        <strain evidence="2 3">GB-M1</strain>
    </source>
</reference>
<name>Q8SV15_ENCCU</name>
<dbReference type="InParanoid" id="Q8SV15"/>
<dbReference type="RefSeq" id="NP_585993.1">
    <property type="nucleotide sequence ID" value="NM_001041615.1"/>
</dbReference>
<dbReference type="HOGENOM" id="CLU_148816_0_0_1"/>
<dbReference type="AlphaFoldDB" id="Q8SV15"/>
<evidence type="ECO:0000313" key="3">
    <source>
        <dbReference type="Proteomes" id="UP000000819"/>
    </source>
</evidence>
<accession>Q8SV15</accession>
<proteinExistence type="predicted"/>
<organism evidence="2 3">
    <name type="scientific">Encephalitozoon cuniculi (strain GB-M1)</name>
    <name type="common">Microsporidian parasite</name>
    <dbReference type="NCBI Taxonomy" id="284813"/>
    <lineage>
        <taxon>Eukaryota</taxon>
        <taxon>Fungi</taxon>
        <taxon>Fungi incertae sedis</taxon>
        <taxon>Microsporidia</taxon>
        <taxon>Unikaryonidae</taxon>
        <taxon>Encephalitozoon</taxon>
    </lineage>
</organism>
<dbReference type="Pfam" id="PF05620">
    <property type="entry name" value="TMEM208_SND2"/>
    <property type="match status" value="1"/>
</dbReference>
<sequence length="142" mass="16291">MRGSKAQIRIFEENKITRRLLLRSIILYNVCTLVVYMVNKERSILVYLVRSIPEALAAYYLYRVSTPTIVSDGKATTLANPGIPLSGKGHISVVFDFLFISMLVKLLLLYSSRSWLLYLFFVASCCYEFLYKPFAVLKTNTK</sequence>
<dbReference type="EMBL" id="AL590447">
    <property type="protein sequence ID" value="CAD25597.1"/>
    <property type="molecule type" value="Genomic_DNA"/>
</dbReference>
<dbReference type="InterPro" id="IPR008506">
    <property type="entry name" value="SND2/TMEM208"/>
</dbReference>
<keyword evidence="3" id="KW-1185">Reference proteome</keyword>
<feature type="transmembrane region" description="Helical" evidence="1">
    <location>
        <begin position="20"/>
        <end position="38"/>
    </location>
</feature>
<dbReference type="GeneID" id="859422"/>
<keyword evidence="1" id="KW-1133">Transmembrane helix</keyword>
<feature type="transmembrane region" description="Helical" evidence="1">
    <location>
        <begin position="93"/>
        <end position="110"/>
    </location>
</feature>
<dbReference type="OrthoDB" id="10012212at2759"/>
<dbReference type="KEGG" id="ecu:ECU07_0650"/>
<evidence type="ECO:0000313" key="2">
    <source>
        <dbReference type="EMBL" id="CAD25597.1"/>
    </source>
</evidence>
<dbReference type="OMA" id="DSLVICM"/>
<evidence type="ECO:0000256" key="1">
    <source>
        <dbReference type="SAM" id="Phobius"/>
    </source>
</evidence>
<keyword evidence="1" id="KW-0812">Transmembrane</keyword>
<protein>
    <submittedName>
        <fullName evidence="2">Uncharacterized protein</fullName>
    </submittedName>
</protein>
<dbReference type="Proteomes" id="UP000000819">
    <property type="component" value="Chromosome VII"/>
</dbReference>
<feature type="transmembrane region" description="Helical" evidence="1">
    <location>
        <begin position="116"/>
        <end position="137"/>
    </location>
</feature>
<keyword evidence="1" id="KW-0472">Membrane</keyword>
<dbReference type="VEuPathDB" id="MicrosporidiaDB:ECU07_0650"/>
<gene>
    <name evidence="2" type="ordered locus">ECU07_0650</name>
</gene>